<sequence>MKPVVFIGDSLDAVRLFPDDARRAVGFQIDRLQRGLDPDDWRPMKTIGAAVREIRVRDASGAFRVIYIATLADAVYVLHAFQKKTEATSKRDIDLATARFKELTRRERQ</sequence>
<gene>
    <name evidence="1" type="ordered locus">RPC_1582</name>
</gene>
<organism evidence="1">
    <name type="scientific">Rhodopseudomonas palustris (strain BisB18)</name>
    <dbReference type="NCBI Taxonomy" id="316056"/>
    <lineage>
        <taxon>Bacteria</taxon>
        <taxon>Pseudomonadati</taxon>
        <taxon>Pseudomonadota</taxon>
        <taxon>Alphaproteobacteria</taxon>
        <taxon>Hyphomicrobiales</taxon>
        <taxon>Nitrobacteraceae</taxon>
        <taxon>Rhodopseudomonas</taxon>
    </lineage>
</organism>
<dbReference type="InterPro" id="IPR009241">
    <property type="entry name" value="HigB-like"/>
</dbReference>
<dbReference type="STRING" id="316056.RPC_1582"/>
<dbReference type="RefSeq" id="WP_011472048.1">
    <property type="nucleotide sequence ID" value="NC_007925.1"/>
</dbReference>
<accession>Q218P2</accession>
<reference evidence="1" key="1">
    <citation type="submission" date="2006-03" db="EMBL/GenBank/DDBJ databases">
        <title>Complete sequence of Rhodopseudomonas palustris BisB18.</title>
        <authorList>
            <consortium name="US DOE Joint Genome Institute"/>
            <person name="Copeland A."/>
            <person name="Lucas S."/>
            <person name="Lapidus A."/>
            <person name="Barry K."/>
            <person name="Detter J.C."/>
            <person name="Glavina del Rio T."/>
            <person name="Hammon N."/>
            <person name="Israni S."/>
            <person name="Dalin E."/>
            <person name="Tice H."/>
            <person name="Pitluck S."/>
            <person name="Chain P."/>
            <person name="Malfatti S."/>
            <person name="Shin M."/>
            <person name="Vergez L."/>
            <person name="Schmutz J."/>
            <person name="Larimer F."/>
            <person name="Land M."/>
            <person name="Hauser L."/>
            <person name="Pelletier D.A."/>
            <person name="Kyrpides N."/>
            <person name="Anderson I."/>
            <person name="Oda Y."/>
            <person name="Harwood C.S."/>
            <person name="Richardson P."/>
        </authorList>
    </citation>
    <scope>NUCLEOTIDE SEQUENCE [LARGE SCALE GENOMIC DNA]</scope>
    <source>
        <strain evidence="1">BisB18</strain>
    </source>
</reference>
<dbReference type="AlphaFoldDB" id="Q218P2"/>
<evidence type="ECO:0000313" key="1">
    <source>
        <dbReference type="EMBL" id="ABD87144.1"/>
    </source>
</evidence>
<dbReference type="KEGG" id="rpc:RPC_1582"/>
<dbReference type="HOGENOM" id="CLU_139003_0_1_5"/>
<proteinExistence type="predicted"/>
<evidence type="ECO:0008006" key="2">
    <source>
        <dbReference type="Google" id="ProtNLM"/>
    </source>
</evidence>
<dbReference type="eggNOG" id="COG4679">
    <property type="taxonomic scope" value="Bacteria"/>
</dbReference>
<dbReference type="Pfam" id="PF05973">
    <property type="entry name" value="Gp49"/>
    <property type="match status" value="1"/>
</dbReference>
<dbReference type="EMBL" id="CP000301">
    <property type="protein sequence ID" value="ABD87144.1"/>
    <property type="molecule type" value="Genomic_DNA"/>
</dbReference>
<protein>
    <recommendedName>
        <fullName evidence="2">Type II toxin-antitoxin system RelE/ParE family toxin</fullName>
    </recommendedName>
</protein>
<dbReference type="OrthoDB" id="9797093at2"/>
<name>Q218P2_RHOPB</name>